<protein>
    <submittedName>
        <fullName evidence="1">Host cell division inhibitor Icd-like protein</fullName>
    </submittedName>
</protein>
<dbReference type="InterPro" id="IPR018880">
    <property type="entry name" value="Phage_P4_Ash"/>
</dbReference>
<dbReference type="NCBIfam" id="NF033153">
    <property type="entry name" value="phage_ICD_like"/>
    <property type="match status" value="1"/>
</dbReference>
<proteinExistence type="predicted"/>
<dbReference type="AlphaFoldDB" id="A0A5V0Q912"/>
<organism evidence="1">
    <name type="scientific">Salmonella enterica</name>
    <name type="common">Salmonella choleraesuis</name>
    <dbReference type="NCBI Taxonomy" id="28901"/>
    <lineage>
        <taxon>Bacteria</taxon>
        <taxon>Pseudomonadati</taxon>
        <taxon>Pseudomonadota</taxon>
        <taxon>Gammaproteobacteria</taxon>
        <taxon>Enterobacterales</taxon>
        <taxon>Enterobacteriaceae</taxon>
        <taxon>Salmonella</taxon>
    </lineage>
</organism>
<name>A0A5V0Q912_SALER</name>
<accession>A0A5V0Q912</accession>
<dbReference type="EMBL" id="AAGWQQ010000029">
    <property type="protein sequence ID" value="EBS7982871.1"/>
    <property type="molecule type" value="Genomic_DNA"/>
</dbReference>
<reference evidence="1" key="1">
    <citation type="submission" date="2018-07" db="EMBL/GenBank/DDBJ databases">
        <authorList>
            <consortium name="PulseNet: The National Subtyping Network for Foodborne Disease Surveillance"/>
            <person name="Tarr C.L."/>
            <person name="Trees E."/>
            <person name="Katz L.S."/>
            <person name="Carleton-Romer H.A."/>
            <person name="Stroika S."/>
            <person name="Kucerova Z."/>
            <person name="Roache K.F."/>
            <person name="Sabol A.L."/>
            <person name="Besser J."/>
            <person name="Gerner-Smidt P."/>
        </authorList>
    </citation>
    <scope>NUCLEOTIDE SEQUENCE</scope>
    <source>
        <strain evidence="1">PNUSAS015592</strain>
    </source>
</reference>
<dbReference type="Pfam" id="PF10554">
    <property type="entry name" value="Phage_ASH"/>
    <property type="match status" value="1"/>
</dbReference>
<gene>
    <name evidence="1" type="ORF">CEJ09_13625</name>
</gene>
<sequence length="190" mass="20636">MIWLTPVNNTLSVTFPGNRKYCLPAIAGGRYISPAGVNPPAGRGNPFNQYKATQARPASFFVSYHRATIPSGKARTASMVALVGQPEGWPVSLYAGISTPASVTALYERGNSGGDSLNLYKEAAAMVATPTPLHPEFTFYFLAVRRSDLTDRPHREIITAPDEMTARRLLAGRFVLCFAGRVPAQEVRHV</sequence>
<evidence type="ECO:0000313" key="1">
    <source>
        <dbReference type="EMBL" id="EBS7982871.1"/>
    </source>
</evidence>
<comment type="caution">
    <text evidence="1">The sequence shown here is derived from an EMBL/GenBank/DDBJ whole genome shotgun (WGS) entry which is preliminary data.</text>
</comment>